<dbReference type="InterPro" id="IPR016162">
    <property type="entry name" value="Ald_DH_N"/>
</dbReference>
<dbReference type="EMBL" id="AP022577">
    <property type="protein sequence ID" value="BBX87472.1"/>
    <property type="molecule type" value="Genomic_DNA"/>
</dbReference>
<dbReference type="InterPro" id="IPR016160">
    <property type="entry name" value="Ald_DH_CS_CYS"/>
</dbReference>
<feature type="active site" evidence="2">
    <location>
        <position position="261"/>
    </location>
</feature>
<dbReference type="Gene3D" id="3.40.605.10">
    <property type="entry name" value="Aldehyde Dehydrogenase, Chain A, domain 1"/>
    <property type="match status" value="1"/>
</dbReference>
<gene>
    <name evidence="5" type="ORF">MAUB_53450</name>
</gene>
<dbReference type="Gene3D" id="3.40.309.10">
    <property type="entry name" value="Aldehyde Dehydrogenase, Chain A, domain 2"/>
    <property type="match status" value="1"/>
</dbReference>
<sequence>MTTFPARERRYEMPDGLLQNYIDGQFVDSASSETIDLISPVDGSVVGRAPVSNRTDVDAAVAAAERAFVTWGKTTPSVRQQALLKLADAIEAHSDEIVEAQCRNTGQLKAMIAAEEVAVSADQVRFFAGAARMVEGLSAGEYMEGFTSYVRREPIGVVGQVTPWNYPFMMAIWKIGPALATGNTVVLKPSDTTPESTLVLARISKGILPDGVFNVILGTGGTGAELVDHPALGLVSITGSVRAGVAVASAAAQQLKRSHLELGGKAPAVVFGDVDIAKAATGIAQAAFFNAGQDCTAATRVLVHESIHDQFVDALVEAAQTLRPGLPDDADAFYGPLNNVNHFTAVSQKIAALPAHATIVTGGKQSGDKGFYFEPTVITGVRQDDSIVQDETFGPILTVQPFSSDDQAIDLANGVRYALASSVWTKDHATAEKFSRALDFGAVWVNCHIPLVAEMPHGGFKYSGYGKDLSIYGVEDYTRIKHVMSAHD</sequence>
<proteinExistence type="inferred from homology"/>
<dbReference type="NCBIfam" id="NF010000">
    <property type="entry name" value="PRK13473.1"/>
    <property type="match status" value="1"/>
</dbReference>
<dbReference type="InterPro" id="IPR016163">
    <property type="entry name" value="Ald_DH_C"/>
</dbReference>
<dbReference type="PROSITE" id="PS00070">
    <property type="entry name" value="ALDEHYDE_DEHYDR_CYS"/>
    <property type="match status" value="1"/>
</dbReference>
<name>A0ABN5Z2C5_9MYCO</name>
<organism evidence="5 6">
    <name type="scientific">Mycolicibacterium aubagnense</name>
    <dbReference type="NCBI Taxonomy" id="319707"/>
    <lineage>
        <taxon>Bacteria</taxon>
        <taxon>Bacillati</taxon>
        <taxon>Actinomycetota</taxon>
        <taxon>Actinomycetes</taxon>
        <taxon>Mycobacteriales</taxon>
        <taxon>Mycobacteriaceae</taxon>
        <taxon>Mycolicibacterium</taxon>
    </lineage>
</organism>
<feature type="domain" description="Aldehyde dehydrogenase" evidence="4">
    <location>
        <begin position="26"/>
        <end position="483"/>
    </location>
</feature>
<dbReference type="InterPro" id="IPR016161">
    <property type="entry name" value="Ald_DH/histidinol_DH"/>
</dbReference>
<accession>A0ABN5Z2C5</accession>
<dbReference type="Pfam" id="PF00171">
    <property type="entry name" value="Aldedh"/>
    <property type="match status" value="1"/>
</dbReference>
<dbReference type="PROSITE" id="PS00687">
    <property type="entry name" value="ALDEHYDE_DEHYDR_GLU"/>
    <property type="match status" value="1"/>
</dbReference>
<evidence type="ECO:0000256" key="2">
    <source>
        <dbReference type="PROSITE-ProRule" id="PRU10007"/>
    </source>
</evidence>
<dbReference type="PANTHER" id="PTHR11699">
    <property type="entry name" value="ALDEHYDE DEHYDROGENASE-RELATED"/>
    <property type="match status" value="1"/>
</dbReference>
<comment type="similarity">
    <text evidence="3">Belongs to the aldehyde dehydrogenase family.</text>
</comment>
<keyword evidence="6" id="KW-1185">Reference proteome</keyword>
<dbReference type="InterPro" id="IPR029510">
    <property type="entry name" value="Ald_DH_CS_GLU"/>
</dbReference>
<dbReference type="InterPro" id="IPR015590">
    <property type="entry name" value="Aldehyde_DH_dom"/>
</dbReference>
<dbReference type="SUPFAM" id="SSF53720">
    <property type="entry name" value="ALDH-like"/>
    <property type="match status" value="1"/>
</dbReference>
<reference evidence="5 6" key="1">
    <citation type="journal article" date="2019" name="Emerg. Microbes Infect.">
        <title>Comprehensive subspecies identification of 175 nontuberculous mycobacteria species based on 7547 genomic profiles.</title>
        <authorList>
            <person name="Matsumoto Y."/>
            <person name="Kinjo T."/>
            <person name="Motooka D."/>
            <person name="Nabeya D."/>
            <person name="Jung N."/>
            <person name="Uechi K."/>
            <person name="Horii T."/>
            <person name="Iida T."/>
            <person name="Fujita J."/>
            <person name="Nakamura S."/>
        </authorList>
    </citation>
    <scope>NUCLEOTIDE SEQUENCE [LARGE SCALE GENOMIC DNA]</scope>
    <source>
        <strain evidence="5 6">JCM 15296</strain>
    </source>
</reference>
<protein>
    <submittedName>
        <fullName evidence="5">Aldehyde dehydrogenase</fullName>
    </submittedName>
</protein>
<evidence type="ECO:0000313" key="5">
    <source>
        <dbReference type="EMBL" id="BBX87472.1"/>
    </source>
</evidence>
<evidence type="ECO:0000256" key="3">
    <source>
        <dbReference type="RuleBase" id="RU003345"/>
    </source>
</evidence>
<keyword evidence="1 3" id="KW-0560">Oxidoreductase</keyword>
<evidence type="ECO:0000313" key="6">
    <source>
        <dbReference type="Proteomes" id="UP000465609"/>
    </source>
</evidence>
<evidence type="ECO:0000256" key="1">
    <source>
        <dbReference type="ARBA" id="ARBA00023002"/>
    </source>
</evidence>
<evidence type="ECO:0000259" key="4">
    <source>
        <dbReference type="Pfam" id="PF00171"/>
    </source>
</evidence>
<dbReference type="Proteomes" id="UP000465609">
    <property type="component" value="Chromosome"/>
</dbReference>